<dbReference type="InterPro" id="IPR027417">
    <property type="entry name" value="P-loop_NTPase"/>
</dbReference>
<dbReference type="Proteomes" id="UP000231702">
    <property type="component" value="Unassembled WGS sequence"/>
</dbReference>
<dbReference type="PANTHER" id="PTHR43297:SF2">
    <property type="entry name" value="DIPEPTIDE TRANSPORT ATP-BINDING PROTEIN DPPD"/>
    <property type="match status" value="1"/>
</dbReference>
<dbReference type="PROSITE" id="PS50893">
    <property type="entry name" value="ABC_TRANSPORTER_2"/>
    <property type="match status" value="1"/>
</dbReference>
<evidence type="ECO:0000256" key="6">
    <source>
        <dbReference type="ARBA" id="ARBA00022840"/>
    </source>
</evidence>
<dbReference type="EMBL" id="OBEA01000006">
    <property type="protein sequence ID" value="SNY56416.1"/>
    <property type="molecule type" value="Genomic_DNA"/>
</dbReference>
<keyword evidence="6 10" id="KW-0067">ATP-binding</keyword>
<keyword evidence="4" id="KW-1003">Cell membrane</keyword>
<evidence type="ECO:0000256" key="3">
    <source>
        <dbReference type="ARBA" id="ARBA00022448"/>
    </source>
</evidence>
<evidence type="ECO:0000256" key="7">
    <source>
        <dbReference type="ARBA" id="ARBA00023136"/>
    </source>
</evidence>
<proteinExistence type="inferred from homology"/>
<dbReference type="GO" id="GO:0016887">
    <property type="term" value="F:ATP hydrolysis activity"/>
    <property type="evidence" value="ECO:0007669"/>
    <property type="project" value="InterPro"/>
</dbReference>
<evidence type="ECO:0000313" key="11">
    <source>
        <dbReference type="Proteomes" id="UP000231655"/>
    </source>
</evidence>
<reference evidence="10 11" key="1">
    <citation type="submission" date="2017-09" db="EMBL/GenBank/DDBJ databases">
        <authorList>
            <person name="Ehlers B."/>
            <person name="Leendertz F.H."/>
        </authorList>
    </citation>
    <scope>NUCLEOTIDE SEQUENCE [LARGE SCALE GENOMIC DNA]</scope>
    <source>
        <strain evidence="10 11">CGMCC 1.12662</strain>
    </source>
</reference>
<evidence type="ECO:0000256" key="4">
    <source>
        <dbReference type="ARBA" id="ARBA00022475"/>
    </source>
</evidence>
<name>A0A285JAK3_9RHOB</name>
<dbReference type="Pfam" id="PF00005">
    <property type="entry name" value="ABC_tran"/>
    <property type="match status" value="1"/>
</dbReference>
<dbReference type="EMBL" id="PGTD01000018">
    <property type="protein sequence ID" value="PJE27117.1"/>
    <property type="molecule type" value="Genomic_DNA"/>
</dbReference>
<accession>A0A285JAK3</accession>
<dbReference type="Proteomes" id="UP000231655">
    <property type="component" value="Unassembled WGS sequence"/>
</dbReference>
<dbReference type="GO" id="GO:0005524">
    <property type="term" value="F:ATP binding"/>
    <property type="evidence" value="ECO:0007669"/>
    <property type="project" value="UniProtKB-KW"/>
</dbReference>
<feature type="domain" description="ABC transporter" evidence="8">
    <location>
        <begin position="1"/>
        <end position="207"/>
    </location>
</feature>
<keyword evidence="5" id="KW-0547">Nucleotide-binding</keyword>
<keyword evidence="12" id="KW-1185">Reference proteome</keyword>
<evidence type="ECO:0000259" key="8">
    <source>
        <dbReference type="PROSITE" id="PS50893"/>
    </source>
</evidence>
<dbReference type="InterPro" id="IPR003593">
    <property type="entry name" value="AAA+_ATPase"/>
</dbReference>
<reference evidence="9 12" key="2">
    <citation type="journal article" date="2018" name="Int. J. Syst. Evol. Microbiol.">
        <title>Pseudooceanicola lipolyticus sp. nov., a marine alphaproteobacterium, reclassification of Oceanicola flagellatus as Pseudooceanicola flagellatus comb. nov. and emended description of the genus Pseudooceanicola.</title>
        <authorList>
            <person name="Huang M.-M."/>
            <person name="Guo L.-L."/>
            <person name="Wu Y.-H."/>
            <person name="Lai Q.-L."/>
            <person name="Shao Z.-Z."/>
            <person name="Wang C.-S."/>
            <person name="Wu M."/>
            <person name="Xu X.-W."/>
        </authorList>
    </citation>
    <scope>NUCLEOTIDE SEQUENCE [LARGE SCALE GENOMIC DNA]</scope>
    <source>
        <strain evidence="9 12">Ar-45</strain>
    </source>
</reference>
<evidence type="ECO:0000256" key="2">
    <source>
        <dbReference type="ARBA" id="ARBA00005417"/>
    </source>
</evidence>
<organism evidence="10 11">
    <name type="scientific">Pseudooceanicola antarcticus</name>
    <dbReference type="NCBI Taxonomy" id="1247613"/>
    <lineage>
        <taxon>Bacteria</taxon>
        <taxon>Pseudomonadati</taxon>
        <taxon>Pseudomonadota</taxon>
        <taxon>Alphaproteobacteria</taxon>
        <taxon>Rhodobacterales</taxon>
        <taxon>Paracoccaceae</taxon>
        <taxon>Pseudooceanicola</taxon>
    </lineage>
</organism>
<gene>
    <name evidence="9" type="ORF">CVM39_17340</name>
    <name evidence="10" type="ORF">SAMN06297129_3283</name>
</gene>
<dbReference type="AlphaFoldDB" id="A0A285JAK3"/>
<keyword evidence="7" id="KW-0472">Membrane</keyword>
<dbReference type="OrthoDB" id="7676322at2"/>
<evidence type="ECO:0000313" key="10">
    <source>
        <dbReference type="EMBL" id="SNY56416.1"/>
    </source>
</evidence>
<evidence type="ECO:0000313" key="9">
    <source>
        <dbReference type="EMBL" id="PJE27117.1"/>
    </source>
</evidence>
<dbReference type="SUPFAM" id="SSF52540">
    <property type="entry name" value="P-loop containing nucleoside triphosphate hydrolases"/>
    <property type="match status" value="1"/>
</dbReference>
<comment type="subcellular location">
    <subcellularLocation>
        <location evidence="1">Cell inner membrane</location>
        <topology evidence="1">Peripheral membrane protein</topology>
    </subcellularLocation>
</comment>
<sequence length="217" mass="23214">MRAGRTILHPTDLSFAPGDRIGLVGPSGSGKSTLCHALVDQLQARGVAVAHVPQSPDEALDPLRRLDFHWSQAERALGLAPDAARRAQLLRALDLEGRPLNVRPWGWSRGMQQRFVIALALLASPALLVLDEPTSALDPIVAATTLELVEAQAARTGTTLLIVTHDLGLAAARARRLLVLHEGKLVEDSDTGTLLTKPQSTAAQALVAHRNWADLPC</sequence>
<dbReference type="SMART" id="SM00382">
    <property type="entry name" value="AAA"/>
    <property type="match status" value="1"/>
</dbReference>
<evidence type="ECO:0000256" key="1">
    <source>
        <dbReference type="ARBA" id="ARBA00004417"/>
    </source>
</evidence>
<evidence type="ECO:0000256" key="5">
    <source>
        <dbReference type="ARBA" id="ARBA00022741"/>
    </source>
</evidence>
<dbReference type="PANTHER" id="PTHR43297">
    <property type="entry name" value="OLIGOPEPTIDE TRANSPORT ATP-BINDING PROTEIN APPD"/>
    <property type="match status" value="1"/>
</dbReference>
<dbReference type="Gene3D" id="3.40.50.300">
    <property type="entry name" value="P-loop containing nucleotide triphosphate hydrolases"/>
    <property type="match status" value="1"/>
</dbReference>
<dbReference type="InterPro" id="IPR003439">
    <property type="entry name" value="ABC_transporter-like_ATP-bd"/>
</dbReference>
<dbReference type="InterPro" id="IPR050388">
    <property type="entry name" value="ABC_Ni/Peptide_Import"/>
</dbReference>
<dbReference type="GO" id="GO:0005886">
    <property type="term" value="C:plasma membrane"/>
    <property type="evidence" value="ECO:0007669"/>
    <property type="project" value="UniProtKB-SubCell"/>
</dbReference>
<keyword evidence="3" id="KW-0813">Transport</keyword>
<evidence type="ECO:0000313" key="12">
    <source>
        <dbReference type="Proteomes" id="UP000231702"/>
    </source>
</evidence>
<protein>
    <submittedName>
        <fullName evidence="9">ABC transporter</fullName>
    </submittedName>
    <submittedName>
        <fullName evidence="10">Peptide/nickel transport system ATP-binding protein/peptide/nickel transport system ATP-binding protein/nickel transport system ATP-binding protein</fullName>
    </submittedName>
</protein>
<comment type="similarity">
    <text evidence="2">Belongs to the ABC transporter superfamily.</text>
</comment>